<name>A0A7T8BAE5_9SPIR</name>
<reference evidence="1" key="1">
    <citation type="submission" date="2021-01" db="EMBL/GenBank/DDBJ databases">
        <title>Description of Breznakiella homolactica.</title>
        <authorList>
            <person name="Song Y."/>
            <person name="Brune A."/>
        </authorList>
    </citation>
    <scope>NUCLEOTIDE SEQUENCE</scope>
    <source>
        <strain evidence="1">RmG30</strain>
    </source>
</reference>
<accession>A0A7T8BAE5</accession>
<organism evidence="1 2">
    <name type="scientific">Breznakiella homolactica</name>
    <dbReference type="NCBI Taxonomy" id="2798577"/>
    <lineage>
        <taxon>Bacteria</taxon>
        <taxon>Pseudomonadati</taxon>
        <taxon>Spirochaetota</taxon>
        <taxon>Spirochaetia</taxon>
        <taxon>Spirochaetales</taxon>
        <taxon>Breznakiellaceae</taxon>
        <taxon>Breznakiella</taxon>
    </lineage>
</organism>
<dbReference type="NCBIfam" id="TIGR01509">
    <property type="entry name" value="HAD-SF-IA-v3"/>
    <property type="match status" value="1"/>
</dbReference>
<keyword evidence="2" id="KW-1185">Reference proteome</keyword>
<dbReference type="AlphaFoldDB" id="A0A7T8BAE5"/>
<dbReference type="InterPro" id="IPR006439">
    <property type="entry name" value="HAD-SF_hydro_IA"/>
</dbReference>
<dbReference type="InterPro" id="IPR023198">
    <property type="entry name" value="PGP-like_dom2"/>
</dbReference>
<dbReference type="CDD" id="cd07505">
    <property type="entry name" value="HAD_BPGM-like"/>
    <property type="match status" value="1"/>
</dbReference>
<dbReference type="SUPFAM" id="SSF56784">
    <property type="entry name" value="HAD-like"/>
    <property type="match status" value="1"/>
</dbReference>
<dbReference type="SFLD" id="SFLDG01129">
    <property type="entry name" value="C1.5:_HAD__Beta-PGM__Phosphata"/>
    <property type="match status" value="1"/>
</dbReference>
<dbReference type="InterPro" id="IPR023214">
    <property type="entry name" value="HAD_sf"/>
</dbReference>
<dbReference type="RefSeq" id="WP_215626597.1">
    <property type="nucleotide sequence ID" value="NZ_CP067089.2"/>
</dbReference>
<evidence type="ECO:0000313" key="1">
    <source>
        <dbReference type="EMBL" id="QQO09291.1"/>
    </source>
</evidence>
<dbReference type="SFLD" id="SFLDS00003">
    <property type="entry name" value="Haloacid_Dehalogenase"/>
    <property type="match status" value="1"/>
</dbReference>
<dbReference type="Pfam" id="PF00702">
    <property type="entry name" value="Hydrolase"/>
    <property type="match status" value="1"/>
</dbReference>
<proteinExistence type="predicted"/>
<dbReference type="Proteomes" id="UP000595917">
    <property type="component" value="Chromosome"/>
</dbReference>
<dbReference type="EMBL" id="CP067089">
    <property type="protein sequence ID" value="QQO09291.1"/>
    <property type="molecule type" value="Genomic_DNA"/>
</dbReference>
<dbReference type="PANTHER" id="PTHR18901:SF38">
    <property type="entry name" value="PSEUDOURIDINE-5'-PHOSPHATASE"/>
    <property type="match status" value="1"/>
</dbReference>
<dbReference type="PANTHER" id="PTHR18901">
    <property type="entry name" value="2-DEOXYGLUCOSE-6-PHOSPHATE PHOSPHATASE 2"/>
    <property type="match status" value="1"/>
</dbReference>
<dbReference type="Gene3D" id="1.10.150.240">
    <property type="entry name" value="Putative phosphatase, domain 2"/>
    <property type="match status" value="1"/>
</dbReference>
<dbReference type="PRINTS" id="PR00413">
    <property type="entry name" value="HADHALOGNASE"/>
</dbReference>
<dbReference type="Gene3D" id="3.40.50.1000">
    <property type="entry name" value="HAD superfamily/HAD-like"/>
    <property type="match status" value="1"/>
</dbReference>
<protein>
    <submittedName>
        <fullName evidence="1">HAD family phosphatase</fullName>
    </submittedName>
</protein>
<dbReference type="KEGG" id="bhc:JFL75_20570"/>
<dbReference type="InterPro" id="IPR036412">
    <property type="entry name" value="HAD-like_sf"/>
</dbReference>
<evidence type="ECO:0000313" key="2">
    <source>
        <dbReference type="Proteomes" id="UP000595917"/>
    </source>
</evidence>
<gene>
    <name evidence="1" type="ORF">JFL75_20570</name>
</gene>
<sequence>MIQDNVTPKAAIFDMDGLMLDTEAPVIPLWIEAAKNSGWEIDDSVPIASIGRDENSMKELFDEKYGDGFPYNTVLQEVLRLLKLEREKNSIRRKPGLIELLDHLKQLNIPMGVATSTFKHIAVRNLTDTGIIHYFSALTFGDEVSRGKPAPDIFLLAAERLGRDPSECVGFEDSDAGLRALAAAGIRSVFIKDIAEPSPEALSTIWRRYGNLAEAIPLFDTPVPEAVSQ</sequence>